<organism evidence="1 2">
    <name type="scientific">Panagrolaimus sp. PS1159</name>
    <dbReference type="NCBI Taxonomy" id="55785"/>
    <lineage>
        <taxon>Eukaryota</taxon>
        <taxon>Metazoa</taxon>
        <taxon>Ecdysozoa</taxon>
        <taxon>Nematoda</taxon>
        <taxon>Chromadorea</taxon>
        <taxon>Rhabditida</taxon>
        <taxon>Tylenchina</taxon>
        <taxon>Panagrolaimomorpha</taxon>
        <taxon>Panagrolaimoidea</taxon>
        <taxon>Panagrolaimidae</taxon>
        <taxon>Panagrolaimus</taxon>
    </lineage>
</organism>
<evidence type="ECO:0000313" key="1">
    <source>
        <dbReference type="Proteomes" id="UP000887580"/>
    </source>
</evidence>
<proteinExistence type="predicted"/>
<reference evidence="2" key="1">
    <citation type="submission" date="2025-08" db="UniProtKB">
        <authorList>
            <consortium name="WormBaseParasite"/>
        </authorList>
    </citation>
    <scope>IDENTIFICATION</scope>
</reference>
<dbReference type="Proteomes" id="UP000887580">
    <property type="component" value="Unplaced"/>
</dbReference>
<sequence>MYGFCRSRKRQWKAAFEKSQCSVCKEIFTDAHKTPCNHIFCKECIIAAIQEIRHCPTCKKVLNSSTKLIPDEDTQKIADADKIDYEVEDFIKSRGYEEMIHNIDNVLTHFLRIKPNIDTGEARKILFQRQHKLIRQQNDRKYAIVLEFLDYLKTRKIAESTKSLIESKEAQKDYHNYLHRIIHTNNEEIRPPQFNLAPLPQIGDFNALRIPELTKEEIIKQPRDQLMMKHFDSMQNEYFRLKQKYKVYEEKNPGKTYPRNYLDEFGDIATGICKYTTMSTIATMDYSRDGHGINNSTNTPAVVSAIEFDKDGEYFVIAGIAHKMKLYDFDTVMDKPQTATPIAILPTTIKVSNVCWNPFSKPILATSYYNGSVQVWDFKIWSLLHGNSIATIDAKVLVCCVHFNPAMETQLAFGGSDHCIYLYDMRNLQKPVKILKGHKKAVSYVKYIDSMHIVSASTDSTLRVWNIREEEAENVLEGHVNEKNFVGLATNGEHIVCGSETNEVYTYYKKCQRHVCKYDFTQETTEDISGLQVPKMSESPTDFVSALCWKKESNIVMAANSQGKAQILQLSP</sequence>
<evidence type="ECO:0000313" key="2">
    <source>
        <dbReference type="WBParaSite" id="PS1159_v2.g23421.t1"/>
    </source>
</evidence>
<name>A0AC35G2H2_9BILA</name>
<accession>A0AC35G2H2</accession>
<protein>
    <submittedName>
        <fullName evidence="2">RING-type domain-containing protein</fullName>
    </submittedName>
</protein>
<dbReference type="WBParaSite" id="PS1159_v2.g23421.t1">
    <property type="protein sequence ID" value="PS1159_v2.g23421.t1"/>
    <property type="gene ID" value="PS1159_v2.g23421"/>
</dbReference>